<evidence type="ECO:0000313" key="2">
    <source>
        <dbReference type="EMBL" id="CAK9066769.1"/>
    </source>
</evidence>
<keyword evidence="3" id="KW-1185">Reference proteome</keyword>
<evidence type="ECO:0000256" key="1">
    <source>
        <dbReference type="SAM" id="MobiDB-lite"/>
    </source>
</evidence>
<feature type="region of interest" description="Disordered" evidence="1">
    <location>
        <begin position="231"/>
        <end position="257"/>
    </location>
</feature>
<proteinExistence type="predicted"/>
<reference evidence="2 3" key="1">
    <citation type="submission" date="2024-02" db="EMBL/GenBank/DDBJ databases">
        <authorList>
            <person name="Chen Y."/>
            <person name="Shah S."/>
            <person name="Dougan E. K."/>
            <person name="Thang M."/>
            <person name="Chan C."/>
        </authorList>
    </citation>
    <scope>NUCLEOTIDE SEQUENCE [LARGE SCALE GENOMIC DNA]</scope>
</reference>
<gene>
    <name evidence="2" type="ORF">SCF082_LOCUS33915</name>
</gene>
<organism evidence="2 3">
    <name type="scientific">Durusdinium trenchii</name>
    <dbReference type="NCBI Taxonomy" id="1381693"/>
    <lineage>
        <taxon>Eukaryota</taxon>
        <taxon>Sar</taxon>
        <taxon>Alveolata</taxon>
        <taxon>Dinophyceae</taxon>
        <taxon>Suessiales</taxon>
        <taxon>Symbiodiniaceae</taxon>
        <taxon>Durusdinium</taxon>
    </lineage>
</organism>
<comment type="caution">
    <text evidence="2">The sequence shown here is derived from an EMBL/GenBank/DDBJ whole genome shotgun (WGS) entry which is preliminary data.</text>
</comment>
<protein>
    <submittedName>
        <fullName evidence="2">Uncharacterized protein</fullName>
    </submittedName>
</protein>
<dbReference type="Proteomes" id="UP001642464">
    <property type="component" value="Unassembled WGS sequence"/>
</dbReference>
<name>A0ABP0NVA5_9DINO</name>
<accession>A0ABP0NVA5</accession>
<evidence type="ECO:0000313" key="3">
    <source>
        <dbReference type="Proteomes" id="UP001642464"/>
    </source>
</evidence>
<sequence>MYQQGYPLNLGERLTEKFTLFQDIVVRGNRTNTLNPEDLVGPESKLLEIIGRTMVELFPTVESFDLFVLAGSGQSEVSGAMETSIRLVWKDVVVDQKRALSILDLLVSKIQNSDCPEVRLLEQKAKGYSAANEWRACFRDFAYKSDQPVRMVFNDSVSQAAPLFRPEKRPLDLFCIYELTHNQGILDEIKVFSRGMEVSSEDYQTLLKCTSIRCFACFSKSLRPRQIGKELTEYQQPRRSHGGNSGGRVRIRTRNGS</sequence>
<dbReference type="EMBL" id="CAXAMM010030624">
    <property type="protein sequence ID" value="CAK9066769.1"/>
    <property type="molecule type" value="Genomic_DNA"/>
</dbReference>